<evidence type="ECO:0000256" key="1">
    <source>
        <dbReference type="SAM" id="MobiDB-lite"/>
    </source>
</evidence>
<comment type="caution">
    <text evidence="4">The sequence shown here is derived from an EMBL/GenBank/DDBJ whole genome shotgun (WGS) entry which is preliminary data.</text>
</comment>
<evidence type="ECO:0000259" key="3">
    <source>
        <dbReference type="Pfam" id="PF25806"/>
    </source>
</evidence>
<dbReference type="EMBL" id="JAPFRF010000004">
    <property type="protein sequence ID" value="KAJ7335598.1"/>
    <property type="molecule type" value="Genomic_DNA"/>
</dbReference>
<name>A0A9Q1B449_9SAUR</name>
<feature type="domain" description="Helicase-associated putative binding" evidence="2">
    <location>
        <begin position="146"/>
        <end position="170"/>
    </location>
</feature>
<dbReference type="Proteomes" id="UP001142489">
    <property type="component" value="Unassembled WGS sequence"/>
</dbReference>
<feature type="region of interest" description="Disordered" evidence="1">
    <location>
        <begin position="314"/>
        <end position="349"/>
    </location>
</feature>
<gene>
    <name evidence="4" type="ORF">JRQ81_013539</name>
</gene>
<dbReference type="InterPro" id="IPR029256">
    <property type="entry name" value="Heliccase-ass-bd"/>
</dbReference>
<keyword evidence="5" id="KW-1185">Reference proteome</keyword>
<feature type="domain" description="ERCC6L2-like ribbon-helix-helix" evidence="3">
    <location>
        <begin position="249"/>
        <end position="319"/>
    </location>
</feature>
<evidence type="ECO:0008006" key="6">
    <source>
        <dbReference type="Google" id="ProtNLM"/>
    </source>
</evidence>
<reference evidence="4" key="1">
    <citation type="journal article" date="2023" name="DNA Res.">
        <title>Chromosome-level genome assembly of Phrynocephalus forsythii using third-generation DNA sequencing and Hi-C analysis.</title>
        <authorList>
            <person name="Qi Y."/>
            <person name="Zhao W."/>
            <person name="Zhao Y."/>
            <person name="Niu C."/>
            <person name="Cao S."/>
            <person name="Zhang Y."/>
        </authorList>
    </citation>
    <scope>NUCLEOTIDE SEQUENCE</scope>
    <source>
        <tissue evidence="4">Muscle</tissue>
    </source>
</reference>
<evidence type="ECO:0000313" key="4">
    <source>
        <dbReference type="EMBL" id="KAJ7335598.1"/>
    </source>
</evidence>
<dbReference type="Pfam" id="PF25806">
    <property type="entry name" value="RHH_ERCC6L2"/>
    <property type="match status" value="1"/>
</dbReference>
<dbReference type="InterPro" id="IPR057931">
    <property type="entry name" value="RHH_ERCC6L2"/>
</dbReference>
<evidence type="ECO:0000313" key="5">
    <source>
        <dbReference type="Proteomes" id="UP001142489"/>
    </source>
</evidence>
<feature type="region of interest" description="Disordered" evidence="1">
    <location>
        <begin position="1"/>
        <end position="24"/>
    </location>
</feature>
<dbReference type="OrthoDB" id="448448at2759"/>
<feature type="compositionally biased region" description="Acidic residues" evidence="1">
    <location>
        <begin position="9"/>
        <end position="21"/>
    </location>
</feature>
<dbReference type="AlphaFoldDB" id="A0A9Q1B449"/>
<evidence type="ECO:0000259" key="2">
    <source>
        <dbReference type="Pfam" id="PF14773"/>
    </source>
</evidence>
<accession>A0A9Q1B449</accession>
<feature type="region of interest" description="Disordered" evidence="1">
    <location>
        <begin position="464"/>
        <end position="493"/>
    </location>
</feature>
<feature type="compositionally biased region" description="Polar residues" evidence="1">
    <location>
        <begin position="338"/>
        <end position="347"/>
    </location>
</feature>
<dbReference type="Pfam" id="PF14773">
    <property type="entry name" value="VIGSSK"/>
    <property type="match status" value="1"/>
</dbReference>
<feature type="region of interest" description="Disordered" evidence="1">
    <location>
        <begin position="414"/>
        <end position="441"/>
    </location>
</feature>
<proteinExistence type="predicted"/>
<protein>
    <recommendedName>
        <fullName evidence="6">DNA excision repair protein ERCC-6-like 2</fullName>
    </recommendedName>
</protein>
<sequence>MSKTRTVDEVNDVSDESDDIEMSQAGKQEYSKCVKQKLVSNKQLGMVLHRNRLGNADSQSIEEFSSPEDSFSIKKTDVDKQKLKRRTTRCRIKFKSQLPIYHNNPTVTLRKKRNANSCHSSFHMQTIASQGHNVGSLDRLLGDVAEISYIHSNQNVVGSSKAENQMSRWAVQDVFELQQFSQLPANIAVCRAKKGKKNTEESSSKRSAHKVNSVSGISKPSVLYITHPVCQKQKRVHQIGSRTFLLGKTPKIIRRRQFEEIASHFHKNPVEELAKHIVEATSEERQKMLKEFYGAKYPELKELLKVVVPVSVSEGSGKEDVHRPPSRKSKSISKPETSKSGPWTNLCGQKRHDAEGKQFQHDPCIQTDVCHNMEDKQLPTVITQDSISERNSQAFKDFMASDSLSSKSGIIEGLSANTTKGQPNLKGAESPGKPFLSQSESRQSQICKEKSFADLLGDTSILNDLFKSNGNRPTEPPPRRSLSGPARATKTRSKDFWDMLNEQNEESLQKLMDMATIEKLCEKAPLVCLPKEKEDDKKLLWKKNDDFLWKRYNTADTDDESLSDT</sequence>
<organism evidence="4 5">
    <name type="scientific">Phrynocephalus forsythii</name>
    <dbReference type="NCBI Taxonomy" id="171643"/>
    <lineage>
        <taxon>Eukaryota</taxon>
        <taxon>Metazoa</taxon>
        <taxon>Chordata</taxon>
        <taxon>Craniata</taxon>
        <taxon>Vertebrata</taxon>
        <taxon>Euteleostomi</taxon>
        <taxon>Lepidosauria</taxon>
        <taxon>Squamata</taxon>
        <taxon>Bifurcata</taxon>
        <taxon>Unidentata</taxon>
        <taxon>Episquamata</taxon>
        <taxon>Toxicofera</taxon>
        <taxon>Iguania</taxon>
        <taxon>Acrodonta</taxon>
        <taxon>Agamidae</taxon>
        <taxon>Agaminae</taxon>
        <taxon>Phrynocephalus</taxon>
    </lineage>
</organism>